<dbReference type="Gene3D" id="1.20.1530.20">
    <property type="match status" value="1"/>
</dbReference>
<reference evidence="6 7" key="1">
    <citation type="submission" date="2016-06" db="EMBL/GenBank/DDBJ databases">
        <authorList>
            <person name="Kjaerup R.B."/>
            <person name="Dalgaard T.S."/>
            <person name="Juul-Madsen H.R."/>
        </authorList>
    </citation>
    <scope>NUCLEOTIDE SEQUENCE [LARGE SCALE GENOMIC DNA]</scope>
    <source>
        <strain evidence="6 7">CECT 8886</strain>
    </source>
</reference>
<evidence type="ECO:0000256" key="2">
    <source>
        <dbReference type="ARBA" id="ARBA00022692"/>
    </source>
</evidence>
<dbReference type="Proteomes" id="UP000092544">
    <property type="component" value="Unassembled WGS sequence"/>
</dbReference>
<dbReference type="RefSeq" id="WP_175365258.1">
    <property type="nucleotide sequence ID" value="NZ_FLOB01000001.1"/>
</dbReference>
<dbReference type="InterPro" id="IPR002657">
    <property type="entry name" value="BilAc:Na_symport/Acr3"/>
</dbReference>
<keyword evidence="7" id="KW-1185">Reference proteome</keyword>
<evidence type="ECO:0000313" key="6">
    <source>
        <dbReference type="EMBL" id="SBS27160.1"/>
    </source>
</evidence>
<dbReference type="Pfam" id="PF01758">
    <property type="entry name" value="SBF"/>
    <property type="match status" value="1"/>
</dbReference>
<dbReference type="PANTHER" id="PTHR10361">
    <property type="entry name" value="SODIUM-BILE ACID COTRANSPORTER"/>
    <property type="match status" value="1"/>
</dbReference>
<feature type="transmembrane region" description="Helical" evidence="5">
    <location>
        <begin position="60"/>
        <end position="83"/>
    </location>
</feature>
<feature type="transmembrane region" description="Helical" evidence="5">
    <location>
        <begin position="259"/>
        <end position="282"/>
    </location>
</feature>
<feature type="transmembrane region" description="Helical" evidence="5">
    <location>
        <begin position="124"/>
        <end position="142"/>
    </location>
</feature>
<dbReference type="STRING" id="1792290.MSP8886_00829"/>
<evidence type="ECO:0000256" key="3">
    <source>
        <dbReference type="ARBA" id="ARBA00022989"/>
    </source>
</evidence>
<dbReference type="PANTHER" id="PTHR10361:SF28">
    <property type="entry name" value="P3 PROTEIN-RELATED"/>
    <property type="match status" value="1"/>
</dbReference>
<evidence type="ECO:0000256" key="1">
    <source>
        <dbReference type="ARBA" id="ARBA00004141"/>
    </source>
</evidence>
<feature type="transmembrane region" description="Helical" evidence="5">
    <location>
        <begin position="216"/>
        <end position="238"/>
    </location>
</feature>
<keyword evidence="2 5" id="KW-0812">Transmembrane</keyword>
<gene>
    <name evidence="6" type="ORF">MSP8886_00829</name>
</gene>
<evidence type="ECO:0000256" key="4">
    <source>
        <dbReference type="ARBA" id="ARBA00023136"/>
    </source>
</evidence>
<accession>A0A1A8T685</accession>
<protein>
    <submittedName>
        <fullName evidence="6">Sodium Bile acid symporter family protein</fullName>
    </submittedName>
</protein>
<feature type="transmembrane region" description="Helical" evidence="5">
    <location>
        <begin position="188"/>
        <end position="210"/>
    </location>
</feature>
<keyword evidence="3 5" id="KW-1133">Transmembrane helix</keyword>
<dbReference type="InterPro" id="IPR038770">
    <property type="entry name" value="Na+/solute_symporter_sf"/>
</dbReference>
<feature type="transmembrane region" description="Helical" evidence="5">
    <location>
        <begin position="27"/>
        <end position="48"/>
    </location>
</feature>
<dbReference type="InterPro" id="IPR004710">
    <property type="entry name" value="Bilac:Na_transpt"/>
</dbReference>
<name>A0A1A8T685_9GAMM</name>
<evidence type="ECO:0000256" key="5">
    <source>
        <dbReference type="SAM" id="Phobius"/>
    </source>
</evidence>
<organism evidence="6 7">
    <name type="scientific">Marinomonas spartinae</name>
    <dbReference type="NCBI Taxonomy" id="1792290"/>
    <lineage>
        <taxon>Bacteria</taxon>
        <taxon>Pseudomonadati</taxon>
        <taxon>Pseudomonadota</taxon>
        <taxon>Gammaproteobacteria</taxon>
        <taxon>Oceanospirillales</taxon>
        <taxon>Oceanospirillaceae</taxon>
        <taxon>Marinomonas</taxon>
    </lineage>
</organism>
<comment type="subcellular location">
    <subcellularLocation>
        <location evidence="1">Membrane</location>
        <topology evidence="1">Multi-pass membrane protein</topology>
    </subcellularLocation>
</comment>
<proteinExistence type="predicted"/>
<dbReference type="GO" id="GO:0016020">
    <property type="term" value="C:membrane"/>
    <property type="evidence" value="ECO:0007669"/>
    <property type="project" value="UniProtKB-SubCell"/>
</dbReference>
<evidence type="ECO:0000313" key="7">
    <source>
        <dbReference type="Proteomes" id="UP000092544"/>
    </source>
</evidence>
<dbReference type="EMBL" id="FLOB01000001">
    <property type="protein sequence ID" value="SBS27160.1"/>
    <property type="molecule type" value="Genomic_DNA"/>
</dbReference>
<keyword evidence="4 5" id="KW-0472">Membrane</keyword>
<sequence length="324" mass="34944">MFLRLFPVWAVLLSVVAFYQPSWFIGFENEIVSLLTLVMLAMGLTLTLEDFKKVLKSREALMVGVLLQFLIMPFAAFLAAYFFGFGQDLTIGMLLVGSVAGGTSSAVMCYLAKGDVALSISMTAITTLLSVVLTPLLMSFMVDQSVHIPTVSNFLYVLKIILLPVAAGVLINTLFYKAVRKAEPLLPYASMIAIILIIAIVVSASVSRLSLVGPSVIAAVILHNGIGLGLGYWVAYLLGFDKRVCRTIAFGVGLQNSALAVTLAFKFFTPLAALPGTIFSIWHNISGSLLASYWGRSDVDSDTCPKAASVDQAVDVLSIRRRTK</sequence>
<feature type="transmembrane region" description="Helical" evidence="5">
    <location>
        <begin position="89"/>
        <end position="112"/>
    </location>
</feature>
<feature type="transmembrane region" description="Helical" evidence="5">
    <location>
        <begin position="154"/>
        <end position="176"/>
    </location>
</feature>
<dbReference type="AlphaFoldDB" id="A0A1A8T685"/>